<keyword evidence="4" id="KW-1185">Reference proteome</keyword>
<organism evidence="3 4">
    <name type="scientific">Ephemerocybe angulata</name>
    <dbReference type="NCBI Taxonomy" id="980116"/>
    <lineage>
        <taxon>Eukaryota</taxon>
        <taxon>Fungi</taxon>
        <taxon>Dikarya</taxon>
        <taxon>Basidiomycota</taxon>
        <taxon>Agaricomycotina</taxon>
        <taxon>Agaricomycetes</taxon>
        <taxon>Agaricomycetidae</taxon>
        <taxon>Agaricales</taxon>
        <taxon>Agaricineae</taxon>
        <taxon>Psathyrellaceae</taxon>
        <taxon>Ephemerocybe</taxon>
    </lineage>
</organism>
<feature type="chain" id="PRO_5034979453" evidence="2">
    <location>
        <begin position="16"/>
        <end position="258"/>
    </location>
</feature>
<sequence length="258" mass="28075">MRYTLLTSLISTVLGLSTVQIGAIAAPLQSLSQRDVVDALQERCVANRRGGGAADDGNELLLRQVVATPQGWGPCALSVSGTMDLVKFVPDTDVRPTTSVQRLPQRSVGALQERCEANRRGGGAADNRNKLLPRQVVSPPEAPEGPQGEPAEHKQTAYNADVYSIMQPEIAEQALPIARLPRYFNGNRCMGVVDKSPLSRTAKTPQVHERTANYIDSECRASMRTSSVQDRRERAPDEPRARHPAFEDCGAPRSLPAR</sequence>
<accession>A0A8H6LUM8</accession>
<feature type="region of interest" description="Disordered" evidence="1">
    <location>
        <begin position="220"/>
        <end position="258"/>
    </location>
</feature>
<evidence type="ECO:0000313" key="3">
    <source>
        <dbReference type="EMBL" id="KAF6743300.1"/>
    </source>
</evidence>
<dbReference type="AlphaFoldDB" id="A0A8H6LUM8"/>
<feature type="signal peptide" evidence="2">
    <location>
        <begin position="1"/>
        <end position="15"/>
    </location>
</feature>
<comment type="caution">
    <text evidence="3">The sequence shown here is derived from an EMBL/GenBank/DDBJ whole genome shotgun (WGS) entry which is preliminary data.</text>
</comment>
<dbReference type="EMBL" id="JACGCI010000148">
    <property type="protein sequence ID" value="KAF6743300.1"/>
    <property type="molecule type" value="Genomic_DNA"/>
</dbReference>
<reference evidence="3 4" key="1">
    <citation type="submission" date="2020-07" db="EMBL/GenBank/DDBJ databases">
        <title>Comparative genomics of pyrophilous fungi reveals a link between fire events and developmental genes.</title>
        <authorList>
            <consortium name="DOE Joint Genome Institute"/>
            <person name="Steindorff A.S."/>
            <person name="Carver A."/>
            <person name="Calhoun S."/>
            <person name="Stillman K."/>
            <person name="Liu H."/>
            <person name="Lipzen A."/>
            <person name="Pangilinan J."/>
            <person name="Labutti K."/>
            <person name="Bruns T.D."/>
            <person name="Grigoriev I.V."/>
        </authorList>
    </citation>
    <scope>NUCLEOTIDE SEQUENCE [LARGE SCALE GENOMIC DNA]</scope>
    <source>
        <strain evidence="3 4">CBS 144469</strain>
    </source>
</reference>
<evidence type="ECO:0000313" key="4">
    <source>
        <dbReference type="Proteomes" id="UP000521943"/>
    </source>
</evidence>
<evidence type="ECO:0000256" key="1">
    <source>
        <dbReference type="SAM" id="MobiDB-lite"/>
    </source>
</evidence>
<name>A0A8H6LUM8_9AGAR</name>
<dbReference type="Proteomes" id="UP000521943">
    <property type="component" value="Unassembled WGS sequence"/>
</dbReference>
<protein>
    <submittedName>
        <fullName evidence="3">Uncharacterized protein</fullName>
    </submittedName>
</protein>
<evidence type="ECO:0000256" key="2">
    <source>
        <dbReference type="SAM" id="SignalP"/>
    </source>
</evidence>
<gene>
    <name evidence="3" type="ORF">DFP72DRAFT_1100435</name>
</gene>
<keyword evidence="2" id="KW-0732">Signal</keyword>
<feature type="region of interest" description="Disordered" evidence="1">
    <location>
        <begin position="116"/>
        <end position="153"/>
    </location>
</feature>
<feature type="compositionally biased region" description="Basic and acidic residues" evidence="1">
    <location>
        <begin position="229"/>
        <end position="246"/>
    </location>
</feature>
<proteinExistence type="predicted"/>